<comment type="caution">
    <text evidence="1">The sequence shown here is derived from an EMBL/GenBank/DDBJ whole genome shotgun (WGS) entry which is preliminary data.</text>
</comment>
<protein>
    <recommendedName>
        <fullName evidence="3">Alcohol acetyltransferase</fullName>
    </recommendedName>
</protein>
<dbReference type="EMBL" id="JAPFFF010000002">
    <property type="protein sequence ID" value="KAK8896768.1"/>
    <property type="molecule type" value="Genomic_DNA"/>
</dbReference>
<name>A0ABR2L073_9EUKA</name>
<evidence type="ECO:0000313" key="1">
    <source>
        <dbReference type="EMBL" id="KAK8896768.1"/>
    </source>
</evidence>
<evidence type="ECO:0008006" key="3">
    <source>
        <dbReference type="Google" id="ProtNLM"/>
    </source>
</evidence>
<reference evidence="1 2" key="1">
    <citation type="submission" date="2024-04" db="EMBL/GenBank/DDBJ databases">
        <title>Tritrichomonas musculus Genome.</title>
        <authorList>
            <person name="Alves-Ferreira E."/>
            <person name="Grigg M."/>
            <person name="Lorenzi H."/>
            <person name="Galac M."/>
        </authorList>
    </citation>
    <scope>NUCLEOTIDE SEQUENCE [LARGE SCALE GENOMIC DNA]</scope>
    <source>
        <strain evidence="1 2">EAF2021</strain>
    </source>
</reference>
<dbReference type="Proteomes" id="UP001470230">
    <property type="component" value="Unassembled WGS sequence"/>
</dbReference>
<accession>A0ABR2L073</accession>
<gene>
    <name evidence="1" type="ORF">M9Y10_014685</name>
</gene>
<sequence>MIKSRPLTSLERLYTQIMPINVQLGIEVNDKSILPTYIKRIQDFTMAMHLRADKDNLYTTNEVAPINHLPENLPSLQDAVTYVLKNFKTKETFPLANISINSKYLVFNSCHSFCDGVFLTRILNQMQNPIKPVLPPFPTPIVVNFKEQIKKAKVIQRDYRDPQITHLENLKPKSADPSDIFQNYCSKFDAKSLTCYQNGKVSDLTNHFASSMILASKAISNLNDGYGAQNCVNLRPYLANNRGQDLDIVDHVGIAVMTSEKPKTIRQLKTNLRASLNKSLSEKRFFSHMKWEIEHYVDGGESEFPWIGLGNLVSHVGPVKIRKPITDVMMRVDMEEPFEFISVIAYSVISETENSVRTHLTYGSEGISRKNVARYVNLFDYAMTKLDLETPIDDAISILRDVDSKFKYIK</sequence>
<organism evidence="1 2">
    <name type="scientific">Tritrichomonas musculus</name>
    <dbReference type="NCBI Taxonomy" id="1915356"/>
    <lineage>
        <taxon>Eukaryota</taxon>
        <taxon>Metamonada</taxon>
        <taxon>Parabasalia</taxon>
        <taxon>Tritrichomonadida</taxon>
        <taxon>Tritrichomonadidae</taxon>
        <taxon>Tritrichomonas</taxon>
    </lineage>
</organism>
<keyword evidence="2" id="KW-1185">Reference proteome</keyword>
<proteinExistence type="predicted"/>
<evidence type="ECO:0000313" key="2">
    <source>
        <dbReference type="Proteomes" id="UP001470230"/>
    </source>
</evidence>